<evidence type="ECO:0000256" key="1">
    <source>
        <dbReference type="SAM" id="MobiDB-lite"/>
    </source>
</evidence>
<dbReference type="CDD" id="cd12797">
    <property type="entry name" value="M23_peptidase"/>
    <property type="match status" value="1"/>
</dbReference>
<dbReference type="SUPFAM" id="SSF51261">
    <property type="entry name" value="Duplicated hybrid motif"/>
    <property type="match status" value="1"/>
</dbReference>
<evidence type="ECO:0000259" key="4">
    <source>
        <dbReference type="Pfam" id="PF18013"/>
    </source>
</evidence>
<evidence type="ECO:0000259" key="3">
    <source>
        <dbReference type="Pfam" id="PF01551"/>
    </source>
</evidence>
<dbReference type="Gene3D" id="1.10.530.10">
    <property type="match status" value="1"/>
</dbReference>
<gene>
    <name evidence="5" type="ORF">FOL01_0937</name>
</gene>
<dbReference type="AlphaFoldDB" id="A0A1L6RB88"/>
<name>A0A1L6RB88_9LACO</name>
<accession>A0A1L6RB88</accession>
<dbReference type="EMBL" id="CP014332">
    <property type="protein sequence ID" value="APS41796.1"/>
    <property type="molecule type" value="Genomic_DNA"/>
</dbReference>
<dbReference type="KEGG" id="wjo:FOL01_0937"/>
<feature type="region of interest" description="Disordered" evidence="1">
    <location>
        <begin position="388"/>
        <end position="430"/>
    </location>
</feature>
<feature type="domain" description="Phage tail lysozyme" evidence="4">
    <location>
        <begin position="93"/>
        <end position="223"/>
    </location>
</feature>
<dbReference type="OrthoDB" id="2145421at2"/>
<dbReference type="Pfam" id="PF01551">
    <property type="entry name" value="Peptidase_M23"/>
    <property type="match status" value="1"/>
</dbReference>
<dbReference type="InterPro" id="IPR011055">
    <property type="entry name" value="Dup_hybrid_motif"/>
</dbReference>
<dbReference type="Proteomes" id="UP000185473">
    <property type="component" value="Chromosome"/>
</dbReference>
<organism evidence="5 6">
    <name type="scientific">Weissella jogaejeotgali</name>
    <dbReference type="NCBI Taxonomy" id="1631871"/>
    <lineage>
        <taxon>Bacteria</taxon>
        <taxon>Bacillati</taxon>
        <taxon>Bacillota</taxon>
        <taxon>Bacilli</taxon>
        <taxon>Lactobacillales</taxon>
        <taxon>Lactobacillaceae</taxon>
        <taxon>Weissella</taxon>
    </lineage>
</organism>
<feature type="transmembrane region" description="Helical" evidence="2">
    <location>
        <begin position="34"/>
        <end position="56"/>
    </location>
</feature>
<dbReference type="Pfam" id="PF18013">
    <property type="entry name" value="Phage_lysozyme2"/>
    <property type="match status" value="1"/>
</dbReference>
<dbReference type="STRING" id="1631871.FOL01_0937"/>
<dbReference type="RefSeq" id="WP_075269623.1">
    <property type="nucleotide sequence ID" value="NZ_CP014332.1"/>
</dbReference>
<keyword evidence="2" id="KW-0812">Transmembrane</keyword>
<dbReference type="Gene3D" id="2.70.70.10">
    <property type="entry name" value="Glucose Permease (Domain IIA)"/>
    <property type="match status" value="1"/>
</dbReference>
<dbReference type="InterPro" id="IPR041219">
    <property type="entry name" value="Phage_lysozyme2"/>
</dbReference>
<dbReference type="GO" id="GO:0004222">
    <property type="term" value="F:metalloendopeptidase activity"/>
    <property type="evidence" value="ECO:0007669"/>
    <property type="project" value="TreeGrafter"/>
</dbReference>
<dbReference type="PANTHER" id="PTHR21666:SF270">
    <property type="entry name" value="MUREIN HYDROLASE ACTIVATOR ENVC"/>
    <property type="match status" value="1"/>
</dbReference>
<feature type="domain" description="M23ase beta-sheet core" evidence="3">
    <location>
        <begin position="285"/>
        <end position="387"/>
    </location>
</feature>
<protein>
    <submittedName>
        <fullName evidence="5">Putative secreted metallopeptidase</fullName>
    </submittedName>
</protein>
<evidence type="ECO:0000313" key="5">
    <source>
        <dbReference type="EMBL" id="APS41796.1"/>
    </source>
</evidence>
<keyword evidence="2" id="KW-0472">Membrane</keyword>
<sequence length="430" mass="45672">MNEEELDLKKSGQQVVKTAKAVKTGVRWLVWAKYIVPIILILGGLFFFFLVIISLLSGGGDDGNVCYTENNETPSGEGFGGDWQDSRSDKHKAMQKAADKFKNDLHMSGDNIAAALAVGLRESQFNPKAVNPSGQVKGIWQWGAGSINGNRYKDTKDNVDSQVDLAIKELKTTHTATLSHMHNADLSHSLEAWDVNFEGLTASDPQRKQTQTLATAQKVKSVFKLDFSGSLTDLTGGDASTANGGATLNPNNCPPSTGTSSGLPIKGKYNITGGYPNYQGAGGSPHYGVDFQTVGAKESGEASNVYAVTDGKVYAKTSDSTGGNYVVIKNNDGSYTYYGHAPSQSAIVVSKGDTVHKGQHISHQGQTGLATGVHVHFGVNKKKPAFAPQSDGLVSGGDYLSKVPRQAVPSKGQTIPAGPFSTDQEDKDKK</sequence>
<proteinExistence type="predicted"/>
<keyword evidence="6" id="KW-1185">Reference proteome</keyword>
<evidence type="ECO:0000256" key="2">
    <source>
        <dbReference type="SAM" id="Phobius"/>
    </source>
</evidence>
<dbReference type="InterPro" id="IPR050570">
    <property type="entry name" value="Cell_wall_metabolism_enzyme"/>
</dbReference>
<evidence type="ECO:0000313" key="6">
    <source>
        <dbReference type="Proteomes" id="UP000185473"/>
    </source>
</evidence>
<dbReference type="PANTHER" id="PTHR21666">
    <property type="entry name" value="PEPTIDASE-RELATED"/>
    <property type="match status" value="1"/>
</dbReference>
<reference evidence="5 6" key="1">
    <citation type="submission" date="2016-02" db="EMBL/GenBank/DDBJ databases">
        <title>Complete Genome Sequence of Weissella jogaejeotgali FOL01.</title>
        <authorList>
            <person name="Lee J.-H."/>
            <person name="Ku H.-J."/>
        </authorList>
    </citation>
    <scope>NUCLEOTIDE SEQUENCE [LARGE SCALE GENOMIC DNA]</scope>
    <source>
        <strain evidence="5 6">FOL01</strain>
    </source>
</reference>
<keyword evidence="2" id="KW-1133">Transmembrane helix</keyword>
<dbReference type="InterPro" id="IPR016047">
    <property type="entry name" value="M23ase_b-sheet_dom"/>
</dbReference>